<accession>A0A1X3GUL5</accession>
<protein>
    <submittedName>
        <fullName evidence="1">Uncharacterized protein</fullName>
    </submittedName>
</protein>
<evidence type="ECO:0000313" key="3">
    <source>
        <dbReference type="Proteomes" id="UP000193553"/>
    </source>
</evidence>
<organism evidence="1 3">
    <name type="scientific">Bradyrhizobium canariense</name>
    <dbReference type="NCBI Taxonomy" id="255045"/>
    <lineage>
        <taxon>Bacteria</taxon>
        <taxon>Pseudomonadati</taxon>
        <taxon>Pseudomonadota</taxon>
        <taxon>Alphaproteobacteria</taxon>
        <taxon>Hyphomicrobiales</taxon>
        <taxon>Nitrobacteraceae</taxon>
        <taxon>Bradyrhizobium</taxon>
    </lineage>
</organism>
<gene>
    <name evidence="2" type="ORF">BST63_20100</name>
    <name evidence="1" type="ORF">BSZ18_37700</name>
</gene>
<evidence type="ECO:0000313" key="1">
    <source>
        <dbReference type="EMBL" id="OSJ01568.1"/>
    </source>
</evidence>
<dbReference type="EMBL" id="NAFI01000190">
    <property type="protein sequence ID" value="OSJ01568.1"/>
    <property type="molecule type" value="Genomic_DNA"/>
</dbReference>
<dbReference type="OrthoDB" id="8244344at2"/>
<reference evidence="3 4" key="1">
    <citation type="submission" date="2017-03" db="EMBL/GenBank/DDBJ databases">
        <title>Whole genome sequences of fourteen strains of Bradyrhizobium canariense and one strain of Bradyrhizobium japonicum isolated from Lupinus (Papilionoideae: Genisteae) species in Algeria.</title>
        <authorList>
            <person name="Crovadore J."/>
            <person name="Chekireb D."/>
            <person name="Brachmann A."/>
            <person name="Chablais R."/>
            <person name="Cochard B."/>
            <person name="Lefort F."/>
        </authorList>
    </citation>
    <scope>NUCLEOTIDE SEQUENCE [LARGE SCALE GENOMIC DNA]</scope>
    <source>
        <strain evidence="1 3">UBMA195</strain>
        <strain evidence="2 4">UBMAN05</strain>
    </source>
</reference>
<dbReference type="Proteomes" id="UP000193553">
    <property type="component" value="Unassembled WGS sequence"/>
</dbReference>
<sequence length="107" mass="11573">MIDRSTPGRALTELKIAQAYVRLSCIPDNDQGMSVSVATVANCEIRMLRGSELDLHGAPLFWLELFDLNAKLSVDSGSCHRIKDAVSIFEGFVEQALALGQPGGEPL</sequence>
<evidence type="ECO:0000313" key="4">
    <source>
        <dbReference type="Proteomes" id="UP000193884"/>
    </source>
</evidence>
<comment type="caution">
    <text evidence="1">The sequence shown here is derived from an EMBL/GenBank/DDBJ whole genome shotgun (WGS) entry which is preliminary data.</text>
</comment>
<keyword evidence="4" id="KW-1185">Reference proteome</keyword>
<dbReference type="Proteomes" id="UP000193884">
    <property type="component" value="Unassembled WGS sequence"/>
</dbReference>
<dbReference type="EMBL" id="NAFK01000165">
    <property type="protein sequence ID" value="OSJ27092.1"/>
    <property type="molecule type" value="Genomic_DNA"/>
</dbReference>
<name>A0A1X3GUL5_9BRAD</name>
<dbReference type="AlphaFoldDB" id="A0A1X3GUL5"/>
<dbReference type="RefSeq" id="WP_085350598.1">
    <property type="nucleotide sequence ID" value="NZ_NAEX01000176.1"/>
</dbReference>
<proteinExistence type="predicted"/>
<evidence type="ECO:0000313" key="2">
    <source>
        <dbReference type="EMBL" id="OSJ27092.1"/>
    </source>
</evidence>